<dbReference type="Proteomes" id="UP000321577">
    <property type="component" value="Unassembled WGS sequence"/>
</dbReference>
<feature type="signal peptide" evidence="1">
    <location>
        <begin position="1"/>
        <end position="19"/>
    </location>
</feature>
<comment type="caution">
    <text evidence="2">The sequence shown here is derived from an EMBL/GenBank/DDBJ whole genome shotgun (WGS) entry which is preliminary data.</text>
</comment>
<protein>
    <recommendedName>
        <fullName evidence="4">HEAT repeat domain-containing protein</fullName>
    </recommendedName>
</protein>
<evidence type="ECO:0000313" key="3">
    <source>
        <dbReference type="Proteomes" id="UP000321577"/>
    </source>
</evidence>
<evidence type="ECO:0000313" key="2">
    <source>
        <dbReference type="EMBL" id="GEP41525.1"/>
    </source>
</evidence>
<accession>A0A512M456</accession>
<keyword evidence="1" id="KW-0732">Signal</keyword>
<keyword evidence="3" id="KW-1185">Reference proteome</keyword>
<organism evidence="2 3">
    <name type="scientific">Brevifollis gellanilyticus</name>
    <dbReference type="NCBI Taxonomy" id="748831"/>
    <lineage>
        <taxon>Bacteria</taxon>
        <taxon>Pseudomonadati</taxon>
        <taxon>Verrucomicrobiota</taxon>
        <taxon>Verrucomicrobiia</taxon>
        <taxon>Verrucomicrobiales</taxon>
        <taxon>Verrucomicrobiaceae</taxon>
    </lineage>
</organism>
<dbReference type="RefSeq" id="WP_146848981.1">
    <property type="nucleotide sequence ID" value="NZ_BKAG01000003.1"/>
</dbReference>
<feature type="chain" id="PRO_5021788385" description="HEAT repeat domain-containing protein" evidence="1">
    <location>
        <begin position="20"/>
        <end position="369"/>
    </location>
</feature>
<gene>
    <name evidence="2" type="ORF">BGE01nite_08160</name>
</gene>
<dbReference type="AlphaFoldDB" id="A0A512M456"/>
<dbReference type="EMBL" id="BKAG01000003">
    <property type="protein sequence ID" value="GEP41525.1"/>
    <property type="molecule type" value="Genomic_DNA"/>
</dbReference>
<name>A0A512M456_9BACT</name>
<sequence length="369" mass="41153">MRILATTLLGLVLASSLHAASLKEPLADIRAVDKEGAGNEKATAAWQQITKADPAALPEILAAMNGANPLAENWLRAAVGVIADQAIEAKKLPVEAVQAFLMDTKNSPEPRVVAFDVLQRAKPELAEEITPQLLEDPSSELRRHPVAKLTSMGDEALAQDKKNAALTAYQQAMKGARDEDQIKDLAKKLKDLGSPVDLPTHFGFIRSWKLIAPFTNVERKGYDTEFPPEKEIKLDATYPGKNAEAKWVDFTSTDEYGQIDFNKPFTMLKEVTGYAYTEFDSAEERDAQIRLGCKNGWKVWLNGQLLFARDEYHRGAKLDQYKLPVRLKKGKNQILVKCCQNEQTEQWTVEWQFQLRLCDATGTAIVAKK</sequence>
<dbReference type="OrthoDB" id="179971at2"/>
<evidence type="ECO:0008006" key="4">
    <source>
        <dbReference type="Google" id="ProtNLM"/>
    </source>
</evidence>
<reference evidence="2 3" key="1">
    <citation type="submission" date="2019-07" db="EMBL/GenBank/DDBJ databases">
        <title>Whole genome shotgun sequence of Brevifollis gellanilyticus NBRC 108608.</title>
        <authorList>
            <person name="Hosoyama A."/>
            <person name="Uohara A."/>
            <person name="Ohji S."/>
            <person name="Ichikawa N."/>
        </authorList>
    </citation>
    <scope>NUCLEOTIDE SEQUENCE [LARGE SCALE GENOMIC DNA]</scope>
    <source>
        <strain evidence="2 3">NBRC 108608</strain>
    </source>
</reference>
<dbReference type="Gene3D" id="2.60.120.260">
    <property type="entry name" value="Galactose-binding domain-like"/>
    <property type="match status" value="1"/>
</dbReference>
<proteinExistence type="predicted"/>
<evidence type="ECO:0000256" key="1">
    <source>
        <dbReference type="SAM" id="SignalP"/>
    </source>
</evidence>